<dbReference type="Pfam" id="PF00884">
    <property type="entry name" value="Sulfatase"/>
    <property type="match status" value="1"/>
</dbReference>
<dbReference type="Gene3D" id="3.40.720.10">
    <property type="entry name" value="Alkaline Phosphatase, subunit A"/>
    <property type="match status" value="1"/>
</dbReference>
<dbReference type="RefSeq" id="WP_146683217.1">
    <property type="nucleotide sequence ID" value="NZ_CP019646.1"/>
</dbReference>
<dbReference type="Proteomes" id="UP000188181">
    <property type="component" value="Chromosome"/>
</dbReference>
<dbReference type="OrthoDB" id="9762324at2"/>
<comment type="similarity">
    <text evidence="1">Belongs to the sulfatase family.</text>
</comment>
<evidence type="ECO:0000256" key="1">
    <source>
        <dbReference type="ARBA" id="ARBA00008779"/>
    </source>
</evidence>
<keyword evidence="2" id="KW-0479">Metal-binding</keyword>
<dbReference type="InterPro" id="IPR024607">
    <property type="entry name" value="Sulfatase_CS"/>
</dbReference>
<dbReference type="InterPro" id="IPR050738">
    <property type="entry name" value="Sulfatase"/>
</dbReference>
<dbReference type="GO" id="GO:0046872">
    <property type="term" value="F:metal ion binding"/>
    <property type="evidence" value="ECO:0007669"/>
    <property type="project" value="UniProtKB-KW"/>
</dbReference>
<organism evidence="7 8">
    <name type="scientific">Limihaloglobus sulfuriphilus</name>
    <dbReference type="NCBI Taxonomy" id="1851148"/>
    <lineage>
        <taxon>Bacteria</taxon>
        <taxon>Pseudomonadati</taxon>
        <taxon>Planctomycetota</taxon>
        <taxon>Phycisphaerae</taxon>
        <taxon>Sedimentisphaerales</taxon>
        <taxon>Sedimentisphaeraceae</taxon>
        <taxon>Limihaloglobus</taxon>
    </lineage>
</organism>
<reference evidence="8" key="1">
    <citation type="submission" date="2017-02" db="EMBL/GenBank/DDBJ databases">
        <title>Comparative genomics and description of representatives of a novel lineage of planctomycetes thriving in anoxic sediments.</title>
        <authorList>
            <person name="Spring S."/>
            <person name="Bunk B."/>
            <person name="Sproer C."/>
        </authorList>
    </citation>
    <scope>NUCLEOTIDE SEQUENCE [LARGE SCALE GENOMIC DNA]</scope>
    <source>
        <strain evidence="8">SM-Chi-D1</strain>
    </source>
</reference>
<evidence type="ECO:0000259" key="6">
    <source>
        <dbReference type="Pfam" id="PF00884"/>
    </source>
</evidence>
<protein>
    <submittedName>
        <fullName evidence="7">Arylsulfatase</fullName>
        <ecNumber evidence="7">3.1.6.1</ecNumber>
    </submittedName>
</protein>
<evidence type="ECO:0000256" key="3">
    <source>
        <dbReference type="ARBA" id="ARBA00022801"/>
    </source>
</evidence>
<dbReference type="GO" id="GO:0004065">
    <property type="term" value="F:arylsulfatase activity"/>
    <property type="evidence" value="ECO:0007669"/>
    <property type="project" value="UniProtKB-EC"/>
</dbReference>
<evidence type="ECO:0000256" key="4">
    <source>
        <dbReference type="ARBA" id="ARBA00022837"/>
    </source>
</evidence>
<dbReference type="InterPro" id="IPR017850">
    <property type="entry name" value="Alkaline_phosphatase_core_sf"/>
</dbReference>
<dbReference type="KEGG" id="pbas:SMSP2_01361"/>
<keyword evidence="5" id="KW-0732">Signal</keyword>
<evidence type="ECO:0000256" key="2">
    <source>
        <dbReference type="ARBA" id="ARBA00022723"/>
    </source>
</evidence>
<feature type="domain" description="Sulfatase N-terminal" evidence="6">
    <location>
        <begin position="41"/>
        <end position="379"/>
    </location>
</feature>
<gene>
    <name evidence="7" type="ORF">SMSP2_01361</name>
</gene>
<dbReference type="InterPro" id="IPR006311">
    <property type="entry name" value="TAT_signal"/>
</dbReference>
<dbReference type="PANTHER" id="PTHR42693:SF33">
    <property type="entry name" value="ARYLSULFATASE"/>
    <property type="match status" value="1"/>
</dbReference>
<dbReference type="EC" id="3.1.6.1" evidence="7"/>
<name>A0A1Q2MFC6_9BACT</name>
<sequence length="498" mass="56664" precursor="true">MLIKRRNFMKSMGLGAAALGLGQTSSLANISNQTKVPRKKPNVIIVFADQLRKHAVGCYGNDFVRTPNIDALAANGMRFDHGISNCPTCVAARSNLLSGQYARTCAGSRLNEVVSHIGRDDRKKFKDPTLAEEFKKLGYKTAQVGKWHIDTRPSLLGFDESMIVGRIFTKGNFWKNEGQSYDVDGFTADHEIDAVNNFIKENKDEPFFMYYNITSPHMPILDVPYQYSHMYNPSEVPLRQNVWKNGKLPYNEYWFHIYLWLHGWGIDYKPTTAKIPPGFSLRDVAALYYGSVTWVDDLLGSMMNTLKQNGLENDTIIIFSADHGDQLGSHHLWNKARLYEESINIPMIYSCPGRIKKDVNTTQTATLIDVMPTLLSLCGADIPQSVHGQDLTPILKGEKTTLDRDYAFVETSYGKIGIRTPTHLYGASLDKDDREIENIRYKFFDIENDPYEKNNMVNTSAQKGVADELRDKLIAWEKNTPRLEGVKYDPFFYRDNNF</sequence>
<dbReference type="PANTHER" id="PTHR42693">
    <property type="entry name" value="ARYLSULFATASE FAMILY MEMBER"/>
    <property type="match status" value="1"/>
</dbReference>
<proteinExistence type="inferred from homology"/>
<evidence type="ECO:0000256" key="5">
    <source>
        <dbReference type="SAM" id="SignalP"/>
    </source>
</evidence>
<evidence type="ECO:0000313" key="7">
    <source>
        <dbReference type="EMBL" id="AQQ70997.1"/>
    </source>
</evidence>
<evidence type="ECO:0000313" key="8">
    <source>
        <dbReference type="Proteomes" id="UP000188181"/>
    </source>
</evidence>
<dbReference type="SUPFAM" id="SSF53649">
    <property type="entry name" value="Alkaline phosphatase-like"/>
    <property type="match status" value="1"/>
</dbReference>
<keyword evidence="4" id="KW-0106">Calcium</keyword>
<dbReference type="PROSITE" id="PS00149">
    <property type="entry name" value="SULFATASE_2"/>
    <property type="match status" value="1"/>
</dbReference>
<accession>A0A1Q2MFC6</accession>
<dbReference type="EMBL" id="CP019646">
    <property type="protein sequence ID" value="AQQ70997.1"/>
    <property type="molecule type" value="Genomic_DNA"/>
</dbReference>
<dbReference type="PROSITE" id="PS51318">
    <property type="entry name" value="TAT"/>
    <property type="match status" value="1"/>
</dbReference>
<dbReference type="AlphaFoldDB" id="A0A1Q2MFC6"/>
<dbReference type="InterPro" id="IPR000917">
    <property type="entry name" value="Sulfatase_N"/>
</dbReference>
<keyword evidence="8" id="KW-1185">Reference proteome</keyword>
<feature type="signal peptide" evidence="5">
    <location>
        <begin position="1"/>
        <end position="28"/>
    </location>
</feature>
<keyword evidence="3 7" id="KW-0378">Hydrolase</keyword>
<dbReference type="STRING" id="1851148.SMSP2_01361"/>
<feature type="chain" id="PRO_5012185154" evidence="5">
    <location>
        <begin position="29"/>
        <end position="498"/>
    </location>
</feature>